<dbReference type="AlphaFoldDB" id="A0A7X0RSS7"/>
<gene>
    <name evidence="2" type="ORF">H7C19_20325</name>
</gene>
<accession>A0A7X0RSS7</accession>
<evidence type="ECO:0000259" key="1">
    <source>
        <dbReference type="Pfam" id="PF08924"/>
    </source>
</evidence>
<dbReference type="InterPro" id="IPR017853">
    <property type="entry name" value="GH"/>
</dbReference>
<organism evidence="2 3">
    <name type="scientific">Cohnella nanjingensis</name>
    <dbReference type="NCBI Taxonomy" id="1387779"/>
    <lineage>
        <taxon>Bacteria</taxon>
        <taxon>Bacillati</taxon>
        <taxon>Bacillota</taxon>
        <taxon>Bacilli</taxon>
        <taxon>Bacillales</taxon>
        <taxon>Paenibacillaceae</taxon>
        <taxon>Cohnella</taxon>
    </lineage>
</organism>
<evidence type="ECO:0000313" key="3">
    <source>
        <dbReference type="Proteomes" id="UP000547209"/>
    </source>
</evidence>
<comment type="caution">
    <text evidence="2">The sequence shown here is derived from an EMBL/GenBank/DDBJ whole genome shotgun (WGS) entry which is preliminary data.</text>
</comment>
<dbReference type="Proteomes" id="UP000547209">
    <property type="component" value="Unassembled WGS sequence"/>
</dbReference>
<dbReference type="SUPFAM" id="SSF51445">
    <property type="entry name" value="(Trans)glycosidases"/>
    <property type="match status" value="1"/>
</dbReference>
<keyword evidence="3" id="KW-1185">Reference proteome</keyword>
<protein>
    <submittedName>
        <fullName evidence="2">DUF1906 domain-containing protein</fullName>
    </submittedName>
</protein>
<reference evidence="2 3" key="1">
    <citation type="submission" date="2020-08" db="EMBL/GenBank/DDBJ databases">
        <title>Cohnella phylogeny.</title>
        <authorList>
            <person name="Dunlap C."/>
        </authorList>
    </citation>
    <scope>NUCLEOTIDE SEQUENCE [LARGE SCALE GENOMIC DNA]</scope>
    <source>
        <strain evidence="2 3">DSM 28246</strain>
    </source>
</reference>
<dbReference type="Gene3D" id="3.20.20.80">
    <property type="entry name" value="Glycosidases"/>
    <property type="match status" value="1"/>
</dbReference>
<evidence type="ECO:0000313" key="2">
    <source>
        <dbReference type="EMBL" id="MBB6673032.1"/>
    </source>
</evidence>
<feature type="domain" description="Rv2525c-like glycoside hydrolase-like" evidence="1">
    <location>
        <begin position="19"/>
        <end position="183"/>
    </location>
</feature>
<proteinExistence type="predicted"/>
<sequence>MRQGIDCAQPLTTSTAGKLYALNYRFAARYLVPADYSWKRLTRKEAEAISAAGLQIVSVFETSANRPEGGAAAGVKDGIAAYKEAQAIKQPLGTAIYFAVDYDAKADDFDTIAAYLKAAAAQIPGYSIGVYGSYTVVEAMAKRGVASKFWQTYAWSGGKRSARAEIYQYKNDVNVEGIRLDKNEGNGSEGAWSTVEIAQEAMTAEDANKIIKFLSAAWGAASTQEDKLEFNRLANELRKVSGQPFQ</sequence>
<dbReference type="Pfam" id="PF08924">
    <property type="entry name" value="Rv2525c_GlyHyd-like"/>
    <property type="match status" value="1"/>
</dbReference>
<dbReference type="InterPro" id="IPR015020">
    <property type="entry name" value="Rv2525c-like_Glyco_Hydro-like"/>
</dbReference>
<name>A0A7X0RSS7_9BACL</name>
<dbReference type="EMBL" id="JACJVP010000032">
    <property type="protein sequence ID" value="MBB6673032.1"/>
    <property type="molecule type" value="Genomic_DNA"/>
</dbReference>